<keyword evidence="4 9" id="KW-0812">Transmembrane</keyword>
<comment type="similarity">
    <text evidence="8">Belongs to the binding-protein-dependent transport system permease family. LivHM subfamily.</text>
</comment>
<proteinExistence type="inferred from homology"/>
<name>A0A399ERR3_9DEIN</name>
<evidence type="ECO:0000256" key="3">
    <source>
        <dbReference type="ARBA" id="ARBA00022475"/>
    </source>
</evidence>
<comment type="subcellular location">
    <subcellularLocation>
        <location evidence="1">Cell membrane</location>
        <topology evidence="1">Multi-pass membrane protein</topology>
    </subcellularLocation>
</comment>
<feature type="transmembrane region" description="Helical" evidence="9">
    <location>
        <begin position="94"/>
        <end position="117"/>
    </location>
</feature>
<evidence type="ECO:0000256" key="1">
    <source>
        <dbReference type="ARBA" id="ARBA00004651"/>
    </source>
</evidence>
<keyword evidence="7 9" id="KW-0472">Membrane</keyword>
<evidence type="ECO:0000256" key="5">
    <source>
        <dbReference type="ARBA" id="ARBA00022970"/>
    </source>
</evidence>
<dbReference type="AlphaFoldDB" id="A0A399ERR3"/>
<feature type="transmembrane region" description="Helical" evidence="9">
    <location>
        <begin position="242"/>
        <end position="260"/>
    </location>
</feature>
<dbReference type="Pfam" id="PF02653">
    <property type="entry name" value="BPD_transp_2"/>
    <property type="match status" value="1"/>
</dbReference>
<dbReference type="GO" id="GO:0022857">
    <property type="term" value="F:transmembrane transporter activity"/>
    <property type="evidence" value="ECO:0007669"/>
    <property type="project" value="InterPro"/>
</dbReference>
<feature type="transmembrane region" description="Helical" evidence="9">
    <location>
        <begin position="217"/>
        <end position="235"/>
    </location>
</feature>
<accession>A0A399ERR3</accession>
<keyword evidence="3" id="KW-1003">Cell membrane</keyword>
<comment type="caution">
    <text evidence="10">The sequence shown here is derived from an EMBL/GenBank/DDBJ whole genome shotgun (WGS) entry which is preliminary data.</text>
</comment>
<evidence type="ECO:0000256" key="8">
    <source>
        <dbReference type="ARBA" id="ARBA00037998"/>
    </source>
</evidence>
<evidence type="ECO:0000313" key="10">
    <source>
        <dbReference type="EMBL" id="RIH86220.1"/>
    </source>
</evidence>
<evidence type="ECO:0000256" key="4">
    <source>
        <dbReference type="ARBA" id="ARBA00022692"/>
    </source>
</evidence>
<keyword evidence="11" id="KW-1185">Reference proteome</keyword>
<dbReference type="EMBL" id="QWLA01000032">
    <property type="protein sequence ID" value="RIH86220.1"/>
    <property type="molecule type" value="Genomic_DNA"/>
</dbReference>
<feature type="transmembrane region" description="Helical" evidence="9">
    <location>
        <begin position="191"/>
        <end position="211"/>
    </location>
</feature>
<dbReference type="Proteomes" id="UP000265341">
    <property type="component" value="Unassembled WGS sequence"/>
</dbReference>
<dbReference type="GO" id="GO:0006865">
    <property type="term" value="P:amino acid transport"/>
    <property type="evidence" value="ECO:0007669"/>
    <property type="project" value="UniProtKB-KW"/>
</dbReference>
<keyword evidence="5" id="KW-0029">Amino-acid transport</keyword>
<gene>
    <name evidence="10" type="primary">livH_3</name>
    <name evidence="10" type="ORF">Mrose_01878</name>
</gene>
<sequence length="296" mass="30810">MDLSLLPQFLITGLSTGALYALITLGFVLVYRATSVVNFAIGEFLLVGAYLVYTFNVAPFNLPLPLAMLVALPVAFLFGWLIERGFVRPLLGRNVVAVIMATIGLVATLDGVAQLVWGADQKAYNGELPGQPIVLGSLVLTARSMWGIVVGIGVALLLIALLRYSRYGVMIRAVSESETAALALGINAPRMVGIVWGLSAALAALGGVLLASASGPGFHVIALGLMVFPVAILGGMDSVPGAVIAGLALGVVQALSTGYLEGSLPGITEAIPFVIVLLVLLLRPYGLFGQSRIERV</sequence>
<protein>
    <submittedName>
        <fullName evidence="10">High-affinity branched-chain amino acid transport system permease protein LivH</fullName>
    </submittedName>
</protein>
<dbReference type="GO" id="GO:0005886">
    <property type="term" value="C:plasma membrane"/>
    <property type="evidence" value="ECO:0007669"/>
    <property type="project" value="UniProtKB-SubCell"/>
</dbReference>
<organism evidence="10 11">
    <name type="scientific">Calidithermus roseus</name>
    <dbReference type="NCBI Taxonomy" id="1644118"/>
    <lineage>
        <taxon>Bacteria</taxon>
        <taxon>Thermotogati</taxon>
        <taxon>Deinococcota</taxon>
        <taxon>Deinococci</taxon>
        <taxon>Thermales</taxon>
        <taxon>Thermaceae</taxon>
        <taxon>Calidithermus</taxon>
    </lineage>
</organism>
<feature type="transmembrane region" description="Helical" evidence="9">
    <location>
        <begin position="36"/>
        <end position="56"/>
    </location>
</feature>
<evidence type="ECO:0000313" key="11">
    <source>
        <dbReference type="Proteomes" id="UP000265341"/>
    </source>
</evidence>
<evidence type="ECO:0000256" key="2">
    <source>
        <dbReference type="ARBA" id="ARBA00022448"/>
    </source>
</evidence>
<dbReference type="InterPro" id="IPR001851">
    <property type="entry name" value="ABC_transp_permease"/>
</dbReference>
<dbReference type="RefSeq" id="WP_119277671.1">
    <property type="nucleotide sequence ID" value="NZ_QWLA01000032.1"/>
</dbReference>
<keyword evidence="2" id="KW-0813">Transport</keyword>
<dbReference type="PANTHER" id="PTHR11795:SF451">
    <property type="entry name" value="ABC TRANSPORTER PERMEASE PROTEIN"/>
    <property type="match status" value="1"/>
</dbReference>
<evidence type="ECO:0000256" key="7">
    <source>
        <dbReference type="ARBA" id="ARBA00023136"/>
    </source>
</evidence>
<dbReference type="InterPro" id="IPR052157">
    <property type="entry name" value="BCAA_transport_permease"/>
</dbReference>
<reference evidence="10 11" key="1">
    <citation type="submission" date="2018-08" db="EMBL/GenBank/DDBJ databases">
        <title>Meiothermus roseus NBRC 110900 genome sequencing project.</title>
        <authorList>
            <person name="Da Costa M.S."/>
            <person name="Albuquerque L."/>
            <person name="Raposo P."/>
            <person name="Froufe H.J.C."/>
            <person name="Barroso C.S."/>
            <person name="Egas C."/>
        </authorList>
    </citation>
    <scope>NUCLEOTIDE SEQUENCE [LARGE SCALE GENOMIC DNA]</scope>
    <source>
        <strain evidence="10 11">NBRC 110900</strain>
    </source>
</reference>
<keyword evidence="6 9" id="KW-1133">Transmembrane helix</keyword>
<feature type="transmembrane region" description="Helical" evidence="9">
    <location>
        <begin position="266"/>
        <end position="285"/>
    </location>
</feature>
<feature type="transmembrane region" description="Helical" evidence="9">
    <location>
        <begin position="62"/>
        <end position="82"/>
    </location>
</feature>
<feature type="transmembrane region" description="Helical" evidence="9">
    <location>
        <begin position="137"/>
        <end position="162"/>
    </location>
</feature>
<evidence type="ECO:0000256" key="9">
    <source>
        <dbReference type="SAM" id="Phobius"/>
    </source>
</evidence>
<evidence type="ECO:0000256" key="6">
    <source>
        <dbReference type="ARBA" id="ARBA00022989"/>
    </source>
</evidence>
<feature type="transmembrane region" description="Helical" evidence="9">
    <location>
        <begin position="6"/>
        <end position="29"/>
    </location>
</feature>
<dbReference type="CDD" id="cd06582">
    <property type="entry name" value="TM_PBP1_LivH_like"/>
    <property type="match status" value="1"/>
</dbReference>
<dbReference type="OrthoDB" id="25113at2"/>
<dbReference type="PANTHER" id="PTHR11795">
    <property type="entry name" value="BRANCHED-CHAIN AMINO ACID TRANSPORT SYSTEM PERMEASE PROTEIN LIVH"/>
    <property type="match status" value="1"/>
</dbReference>